<reference evidence="4" key="1">
    <citation type="submission" date="2018-06" db="EMBL/GenBank/DDBJ databases">
        <authorList>
            <person name="Zhirakovskaya E."/>
        </authorList>
    </citation>
    <scope>NUCLEOTIDE SEQUENCE</scope>
</reference>
<dbReference type="InterPro" id="IPR050361">
    <property type="entry name" value="MPP/UQCRC_Complex"/>
</dbReference>
<feature type="domain" description="Peptidase M16 N-terminal" evidence="2">
    <location>
        <begin position="35"/>
        <end position="180"/>
    </location>
</feature>
<dbReference type="Pfam" id="PF00675">
    <property type="entry name" value="Peptidase_M16"/>
    <property type="match status" value="1"/>
</dbReference>
<comment type="similarity">
    <text evidence="1">Belongs to the peptidase M16 family.</text>
</comment>
<evidence type="ECO:0000259" key="3">
    <source>
        <dbReference type="Pfam" id="PF05193"/>
    </source>
</evidence>
<name>A0A3B1C8V1_9ZZZZ</name>
<dbReference type="Pfam" id="PF05193">
    <property type="entry name" value="Peptidase_M16_C"/>
    <property type="match status" value="1"/>
</dbReference>
<dbReference type="AlphaFoldDB" id="A0A3B1C8V1"/>
<organism evidence="4">
    <name type="scientific">hydrothermal vent metagenome</name>
    <dbReference type="NCBI Taxonomy" id="652676"/>
    <lineage>
        <taxon>unclassified sequences</taxon>
        <taxon>metagenomes</taxon>
        <taxon>ecological metagenomes</taxon>
    </lineage>
</organism>
<evidence type="ECO:0000313" key="4">
    <source>
        <dbReference type="EMBL" id="VAX26619.1"/>
    </source>
</evidence>
<dbReference type="InterPro" id="IPR011249">
    <property type="entry name" value="Metalloenz_LuxS/M16"/>
</dbReference>
<dbReference type="PANTHER" id="PTHR11851:SF49">
    <property type="entry name" value="MITOCHONDRIAL-PROCESSING PEPTIDASE SUBUNIT ALPHA"/>
    <property type="match status" value="1"/>
</dbReference>
<gene>
    <name evidence="4" type="ORF">MNBD_NITROSPIRAE01-946</name>
</gene>
<protein>
    <submittedName>
        <fullName evidence="4">FIG015547: peptidase, M16 family</fullName>
    </submittedName>
</protein>
<sequence>MKFLSRIIVFLSLFFPTVLPAAEIQKVILDNGLSVVLWEEPKAPVVTFQIWYKVGSRNEVNGKTGLSHLTEHMMFKGTQKYGKGEFSRIVAKNGGTENAFTGNDYTAYFESFAADRIDLSLILEADRMQNLILDAEEFQLERSVVMEERRSRTDDDPYAYLIENLYAISFLVHPYRSPIIGWMSDLENLVNDDVRQHYARYYVPNNATIVVVGDFESDALLQKIKQHFEAIPRGRNAPQTVSPEPPQLGPRRSIVKREAQLPFVFVSYHTPNYKSPDSHALTLLSSILSNGKSARLYRSLVYEQEVALDSGGYYNGLTTDPELFYIYATAQKGKTTTELETALSTEIQRIQEEGVTARELEKAKNQIEAEYLMGLDSNFYRAMQLGKAETVGAGYEYVLNYTQNILRVSLEEIQDVAQRYLIEDGKSIGVLIPQTKSVVR</sequence>
<dbReference type="Gene3D" id="3.30.830.10">
    <property type="entry name" value="Metalloenzyme, LuxS/M16 peptidase-like"/>
    <property type="match status" value="2"/>
</dbReference>
<dbReference type="PANTHER" id="PTHR11851">
    <property type="entry name" value="METALLOPROTEASE"/>
    <property type="match status" value="1"/>
</dbReference>
<dbReference type="GO" id="GO:0046872">
    <property type="term" value="F:metal ion binding"/>
    <property type="evidence" value="ECO:0007669"/>
    <property type="project" value="InterPro"/>
</dbReference>
<proteinExistence type="inferred from homology"/>
<dbReference type="EMBL" id="UOGF01000016">
    <property type="protein sequence ID" value="VAX26619.1"/>
    <property type="molecule type" value="Genomic_DNA"/>
</dbReference>
<feature type="domain" description="Peptidase M16 C-terminal" evidence="3">
    <location>
        <begin position="191"/>
        <end position="366"/>
    </location>
</feature>
<accession>A0A3B1C8V1</accession>
<dbReference type="InterPro" id="IPR011765">
    <property type="entry name" value="Pept_M16_N"/>
</dbReference>
<dbReference type="InterPro" id="IPR007863">
    <property type="entry name" value="Peptidase_M16_C"/>
</dbReference>
<dbReference type="SUPFAM" id="SSF63411">
    <property type="entry name" value="LuxS/MPP-like metallohydrolase"/>
    <property type="match status" value="2"/>
</dbReference>
<evidence type="ECO:0000256" key="1">
    <source>
        <dbReference type="ARBA" id="ARBA00007261"/>
    </source>
</evidence>
<evidence type="ECO:0000259" key="2">
    <source>
        <dbReference type="Pfam" id="PF00675"/>
    </source>
</evidence>